<evidence type="ECO:0000256" key="1">
    <source>
        <dbReference type="SAM" id="SignalP"/>
    </source>
</evidence>
<keyword evidence="1" id="KW-0732">Signal</keyword>
<dbReference type="Proteomes" id="UP001139031">
    <property type="component" value="Unassembled WGS sequence"/>
</dbReference>
<name>A0ABS7U3P1_9BACT</name>
<sequence length="54" mass="5750">MTTEATVRRVLLAAALAATVAVAAAATAIWQLQQVRRDMSSALATCECCEEPER</sequence>
<feature type="signal peptide" evidence="1">
    <location>
        <begin position="1"/>
        <end position="23"/>
    </location>
</feature>
<protein>
    <submittedName>
        <fullName evidence="2">Uncharacterized protein</fullName>
    </submittedName>
</protein>
<organism evidence="2 3">
    <name type="scientific">Nannocystis pusilla</name>
    <dbReference type="NCBI Taxonomy" id="889268"/>
    <lineage>
        <taxon>Bacteria</taxon>
        <taxon>Pseudomonadati</taxon>
        <taxon>Myxococcota</taxon>
        <taxon>Polyangia</taxon>
        <taxon>Nannocystales</taxon>
        <taxon>Nannocystaceae</taxon>
        <taxon>Nannocystis</taxon>
    </lineage>
</organism>
<dbReference type="InterPro" id="IPR006311">
    <property type="entry name" value="TAT_signal"/>
</dbReference>
<feature type="chain" id="PRO_5047488520" evidence="1">
    <location>
        <begin position="24"/>
        <end position="54"/>
    </location>
</feature>
<keyword evidence="3" id="KW-1185">Reference proteome</keyword>
<evidence type="ECO:0000313" key="2">
    <source>
        <dbReference type="EMBL" id="MBZ5715169.1"/>
    </source>
</evidence>
<dbReference type="RefSeq" id="WP_224196910.1">
    <property type="nucleotide sequence ID" value="NZ_JAIRAU010000056.1"/>
</dbReference>
<gene>
    <name evidence="2" type="ORF">K7C98_38540</name>
</gene>
<accession>A0ABS7U3P1</accession>
<evidence type="ECO:0000313" key="3">
    <source>
        <dbReference type="Proteomes" id="UP001139031"/>
    </source>
</evidence>
<proteinExistence type="predicted"/>
<dbReference type="EMBL" id="JAIRAU010000056">
    <property type="protein sequence ID" value="MBZ5715169.1"/>
    <property type="molecule type" value="Genomic_DNA"/>
</dbReference>
<dbReference type="PROSITE" id="PS51318">
    <property type="entry name" value="TAT"/>
    <property type="match status" value="1"/>
</dbReference>
<reference evidence="2" key="1">
    <citation type="submission" date="2021-08" db="EMBL/GenBank/DDBJ databases">
        <authorList>
            <person name="Stevens D.C."/>
        </authorList>
    </citation>
    <scope>NUCLEOTIDE SEQUENCE</scope>
    <source>
        <strain evidence="2">DSM 53165</strain>
    </source>
</reference>
<comment type="caution">
    <text evidence="2">The sequence shown here is derived from an EMBL/GenBank/DDBJ whole genome shotgun (WGS) entry which is preliminary data.</text>
</comment>